<name>A0A498QM52_9MYCO</name>
<dbReference type="EMBL" id="UPHU01000001">
    <property type="protein sequence ID" value="VBA48065.1"/>
    <property type="molecule type" value="Genomic_DNA"/>
</dbReference>
<dbReference type="InterPro" id="IPR009241">
    <property type="entry name" value="HigB-like"/>
</dbReference>
<gene>
    <name evidence="2" type="primary">higB2</name>
    <name evidence="2" type="ORF">LAUMK142_01089</name>
</gene>
<sequence length="137" mass="15697">MRKWEVDLTLIEAWMDTLDDEEYDNLIAALEQLEEHGPVARRPFVDTLEGSKHPNIKELRPRPTRAGAHIRVLFAFDIRSQAIMLIAGDKAGNWSTWYAKHIPIADDLFTAHQERLPREGADTAKAVDPKTRKGKKR</sequence>
<accession>A0A498QM52</accession>
<feature type="region of interest" description="Disordered" evidence="1">
    <location>
        <begin position="115"/>
        <end position="137"/>
    </location>
</feature>
<keyword evidence="3" id="KW-1185">Reference proteome</keyword>
<organism evidence="2 3">
    <name type="scientific">Mycobacterium pseudokansasii</name>
    <dbReference type="NCBI Taxonomy" id="2341080"/>
    <lineage>
        <taxon>Bacteria</taxon>
        <taxon>Bacillati</taxon>
        <taxon>Actinomycetota</taxon>
        <taxon>Actinomycetes</taxon>
        <taxon>Mycobacteriales</taxon>
        <taxon>Mycobacteriaceae</taxon>
        <taxon>Mycobacterium</taxon>
    </lineage>
</organism>
<dbReference type="AlphaFoldDB" id="A0A498QM52"/>
<dbReference type="Pfam" id="PF05973">
    <property type="entry name" value="Gp49"/>
    <property type="match status" value="1"/>
</dbReference>
<reference evidence="2 3" key="1">
    <citation type="submission" date="2018-09" db="EMBL/GenBank/DDBJ databases">
        <authorList>
            <person name="Tagini F."/>
        </authorList>
    </citation>
    <scope>NUCLEOTIDE SEQUENCE [LARGE SCALE GENOMIC DNA]</scope>
    <source>
        <strain evidence="2 3">MK142</strain>
    </source>
</reference>
<dbReference type="RefSeq" id="WP_036398299.1">
    <property type="nucleotide sequence ID" value="NZ_JAIENV010000010.1"/>
</dbReference>
<evidence type="ECO:0000256" key="1">
    <source>
        <dbReference type="SAM" id="MobiDB-lite"/>
    </source>
</evidence>
<feature type="compositionally biased region" description="Basic and acidic residues" evidence="1">
    <location>
        <begin position="115"/>
        <end position="131"/>
    </location>
</feature>
<dbReference type="OrthoDB" id="330810at2"/>
<proteinExistence type="predicted"/>
<dbReference type="Proteomes" id="UP000268285">
    <property type="component" value="Unassembled WGS sequence"/>
</dbReference>
<evidence type="ECO:0000313" key="2">
    <source>
        <dbReference type="EMBL" id="VBA48065.1"/>
    </source>
</evidence>
<evidence type="ECO:0000313" key="3">
    <source>
        <dbReference type="Proteomes" id="UP000268285"/>
    </source>
</evidence>
<protein>
    <submittedName>
        <fullName evidence="2">Toxin HigB2</fullName>
    </submittedName>
</protein>